<dbReference type="FunFam" id="1.20.1250.20:FF:000002">
    <property type="entry name" value="Sugar transport protein 13"/>
    <property type="match status" value="1"/>
</dbReference>
<keyword evidence="4" id="KW-0762">Sugar transport</keyword>
<feature type="transmembrane region" description="Helical" evidence="10">
    <location>
        <begin position="436"/>
        <end position="460"/>
    </location>
</feature>
<feature type="transmembrane region" description="Helical" evidence="10">
    <location>
        <begin position="122"/>
        <end position="141"/>
    </location>
</feature>
<reference evidence="12 13" key="1">
    <citation type="journal article" date="2022" name="Nat. Plants">
        <title>Genomes of leafy and leafless Platanthera orchids illuminate the evolution of mycoheterotrophy.</title>
        <authorList>
            <person name="Li M.H."/>
            <person name="Liu K.W."/>
            <person name="Li Z."/>
            <person name="Lu H.C."/>
            <person name="Ye Q.L."/>
            <person name="Zhang D."/>
            <person name="Wang J.Y."/>
            <person name="Li Y.F."/>
            <person name="Zhong Z.M."/>
            <person name="Liu X."/>
            <person name="Yu X."/>
            <person name="Liu D.K."/>
            <person name="Tu X.D."/>
            <person name="Liu B."/>
            <person name="Hao Y."/>
            <person name="Liao X.Y."/>
            <person name="Jiang Y.T."/>
            <person name="Sun W.H."/>
            <person name="Chen J."/>
            <person name="Chen Y.Q."/>
            <person name="Ai Y."/>
            <person name="Zhai J.W."/>
            <person name="Wu S.S."/>
            <person name="Zhou Z."/>
            <person name="Hsiao Y.Y."/>
            <person name="Wu W.L."/>
            <person name="Chen Y.Y."/>
            <person name="Lin Y.F."/>
            <person name="Hsu J.L."/>
            <person name="Li C.Y."/>
            <person name="Wang Z.W."/>
            <person name="Zhao X."/>
            <person name="Zhong W.Y."/>
            <person name="Ma X.K."/>
            <person name="Ma L."/>
            <person name="Huang J."/>
            <person name="Chen G.Z."/>
            <person name="Huang M.Z."/>
            <person name="Huang L."/>
            <person name="Peng D.H."/>
            <person name="Luo Y.B."/>
            <person name="Zou S.Q."/>
            <person name="Chen S.P."/>
            <person name="Lan S."/>
            <person name="Tsai W.C."/>
            <person name="Van de Peer Y."/>
            <person name="Liu Z.J."/>
        </authorList>
    </citation>
    <scope>NUCLEOTIDE SEQUENCE [LARGE SCALE GENOMIC DNA]</scope>
    <source>
        <strain evidence="12">Lor287</strain>
    </source>
</reference>
<feature type="transmembrane region" description="Helical" evidence="10">
    <location>
        <begin position="339"/>
        <end position="357"/>
    </location>
</feature>
<evidence type="ECO:0000256" key="2">
    <source>
        <dbReference type="ARBA" id="ARBA00010992"/>
    </source>
</evidence>
<dbReference type="SUPFAM" id="SSF103473">
    <property type="entry name" value="MFS general substrate transporter"/>
    <property type="match status" value="1"/>
</dbReference>
<feature type="transmembrane region" description="Helical" evidence="10">
    <location>
        <begin position="399"/>
        <end position="424"/>
    </location>
</feature>
<feature type="transmembrane region" description="Helical" evidence="10">
    <location>
        <begin position="364"/>
        <end position="384"/>
    </location>
</feature>
<feature type="transmembrane region" description="Helical" evidence="10">
    <location>
        <begin position="180"/>
        <end position="198"/>
    </location>
</feature>
<dbReference type="PROSITE" id="PS00217">
    <property type="entry name" value="SUGAR_TRANSPORT_2"/>
    <property type="match status" value="1"/>
</dbReference>
<keyword evidence="5 10" id="KW-0812">Transmembrane</keyword>
<evidence type="ECO:0000256" key="7">
    <source>
        <dbReference type="ARBA" id="ARBA00022989"/>
    </source>
</evidence>
<evidence type="ECO:0000313" key="12">
    <source>
        <dbReference type="EMBL" id="KAK8957888.1"/>
    </source>
</evidence>
<dbReference type="AlphaFoldDB" id="A0AAP0GG35"/>
<dbReference type="PANTHER" id="PTHR23500">
    <property type="entry name" value="SOLUTE CARRIER FAMILY 2, FACILITATED GLUCOSE TRANSPORTER"/>
    <property type="match status" value="1"/>
</dbReference>
<dbReference type="InterPro" id="IPR020846">
    <property type="entry name" value="MFS_dom"/>
</dbReference>
<comment type="caution">
    <text evidence="12">The sequence shown here is derived from an EMBL/GenBank/DDBJ whole genome shotgun (WGS) entry which is preliminary data.</text>
</comment>
<organism evidence="12 13">
    <name type="scientific">Platanthera zijinensis</name>
    <dbReference type="NCBI Taxonomy" id="2320716"/>
    <lineage>
        <taxon>Eukaryota</taxon>
        <taxon>Viridiplantae</taxon>
        <taxon>Streptophyta</taxon>
        <taxon>Embryophyta</taxon>
        <taxon>Tracheophyta</taxon>
        <taxon>Spermatophyta</taxon>
        <taxon>Magnoliopsida</taxon>
        <taxon>Liliopsida</taxon>
        <taxon>Asparagales</taxon>
        <taxon>Orchidaceae</taxon>
        <taxon>Orchidoideae</taxon>
        <taxon>Orchideae</taxon>
        <taxon>Orchidinae</taxon>
        <taxon>Platanthera</taxon>
    </lineage>
</organism>
<keyword evidence="6" id="KW-0769">Symport</keyword>
<dbReference type="EMBL" id="JBBWWQ010000001">
    <property type="protein sequence ID" value="KAK8957888.1"/>
    <property type="molecule type" value="Genomic_DNA"/>
</dbReference>
<dbReference type="CDD" id="cd17361">
    <property type="entry name" value="MFS_STP"/>
    <property type="match status" value="1"/>
</dbReference>
<evidence type="ECO:0000256" key="8">
    <source>
        <dbReference type="ARBA" id="ARBA00023136"/>
    </source>
</evidence>
<dbReference type="Gene3D" id="1.20.1250.20">
    <property type="entry name" value="MFS general substrate transporter like domains"/>
    <property type="match status" value="1"/>
</dbReference>
<keyword evidence="13" id="KW-1185">Reference proteome</keyword>
<feature type="transmembrane region" description="Helical" evidence="10">
    <location>
        <begin position="91"/>
        <end position="110"/>
    </location>
</feature>
<evidence type="ECO:0000256" key="9">
    <source>
        <dbReference type="RuleBase" id="RU003346"/>
    </source>
</evidence>
<evidence type="ECO:0000256" key="10">
    <source>
        <dbReference type="SAM" id="Phobius"/>
    </source>
</evidence>
<evidence type="ECO:0000256" key="3">
    <source>
        <dbReference type="ARBA" id="ARBA00022448"/>
    </source>
</evidence>
<feature type="transmembrane region" description="Helical" evidence="10">
    <location>
        <begin position="29"/>
        <end position="49"/>
    </location>
</feature>
<keyword evidence="7 10" id="KW-1133">Transmembrane helix</keyword>
<dbReference type="GO" id="GO:0015293">
    <property type="term" value="F:symporter activity"/>
    <property type="evidence" value="ECO:0007669"/>
    <property type="project" value="UniProtKB-KW"/>
</dbReference>
<dbReference type="InterPro" id="IPR036259">
    <property type="entry name" value="MFS_trans_sf"/>
</dbReference>
<dbReference type="InterPro" id="IPR005828">
    <property type="entry name" value="MFS_sugar_transport-like"/>
</dbReference>
<evidence type="ECO:0000256" key="5">
    <source>
        <dbReference type="ARBA" id="ARBA00022692"/>
    </source>
</evidence>
<feature type="domain" description="Major facilitator superfamily (MFS) profile" evidence="11">
    <location>
        <begin position="36"/>
        <end position="490"/>
    </location>
</feature>
<dbReference type="InterPro" id="IPR005829">
    <property type="entry name" value="Sugar_transporter_CS"/>
</dbReference>
<protein>
    <submittedName>
        <fullName evidence="12">Hexose carrier protein HEX6</fullName>
    </submittedName>
</protein>
<evidence type="ECO:0000256" key="4">
    <source>
        <dbReference type="ARBA" id="ARBA00022597"/>
    </source>
</evidence>
<gene>
    <name evidence="12" type="primary">HEX6</name>
    <name evidence="12" type="ORF">KSP39_PZI000923</name>
</gene>
<dbReference type="PANTHER" id="PTHR23500:SF30">
    <property type="entry name" value="SUGAR TRANSPORT PROTEIN 3"/>
    <property type="match status" value="1"/>
</dbReference>
<dbReference type="PROSITE" id="PS50850">
    <property type="entry name" value="MFS"/>
    <property type="match status" value="1"/>
</dbReference>
<keyword evidence="3 9" id="KW-0813">Transport</keyword>
<keyword evidence="8 10" id="KW-0472">Membrane</keyword>
<comment type="subcellular location">
    <subcellularLocation>
        <location evidence="1">Membrane</location>
        <topology evidence="1">Multi-pass membrane protein</topology>
    </subcellularLocation>
</comment>
<dbReference type="PROSITE" id="PS00216">
    <property type="entry name" value="SUGAR_TRANSPORT_1"/>
    <property type="match status" value="1"/>
</dbReference>
<evidence type="ECO:0000313" key="13">
    <source>
        <dbReference type="Proteomes" id="UP001418222"/>
    </source>
</evidence>
<dbReference type="InterPro" id="IPR044778">
    <property type="entry name" value="MFS_STP/MST-like_plant"/>
</dbReference>
<comment type="similarity">
    <text evidence="2 9">Belongs to the major facilitator superfamily. Sugar transporter (TC 2.A.1.1) family.</text>
</comment>
<feature type="transmembrane region" description="Helical" evidence="10">
    <location>
        <begin position="210"/>
        <end position="232"/>
    </location>
</feature>
<dbReference type="PRINTS" id="PR00171">
    <property type="entry name" value="SUGRTRNSPORT"/>
</dbReference>
<dbReference type="Proteomes" id="UP001418222">
    <property type="component" value="Unassembled WGS sequence"/>
</dbReference>
<evidence type="ECO:0000259" key="11">
    <source>
        <dbReference type="PROSITE" id="PS50850"/>
    </source>
</evidence>
<dbReference type="GO" id="GO:0015145">
    <property type="term" value="F:monosaccharide transmembrane transporter activity"/>
    <property type="evidence" value="ECO:0007669"/>
    <property type="project" value="InterPro"/>
</dbReference>
<dbReference type="GO" id="GO:0016020">
    <property type="term" value="C:membrane"/>
    <property type="evidence" value="ECO:0007669"/>
    <property type="project" value="UniProtKB-SubCell"/>
</dbReference>
<proteinExistence type="inferred from homology"/>
<name>A0AAP0GG35_9ASPA</name>
<dbReference type="InterPro" id="IPR045262">
    <property type="entry name" value="STP/PLT_plant"/>
</dbReference>
<feature type="transmembrane region" description="Helical" evidence="10">
    <location>
        <begin position="298"/>
        <end position="319"/>
    </location>
</feature>
<dbReference type="NCBIfam" id="TIGR00879">
    <property type="entry name" value="SP"/>
    <property type="match status" value="1"/>
</dbReference>
<accession>A0AAP0GG35</accession>
<feature type="transmembrane region" description="Helical" evidence="10">
    <location>
        <begin position="466"/>
        <end position="486"/>
    </location>
</feature>
<sequence length="541" mass="58086">MATEASSHGPISSLASRPAESAPGYGGRITSFVVFSSLVAASGGILFGFDLGISGGVTATGSFLQKFFPDVFEKMKGDTHVSNYCLFNSQVLTAFTSSLYIAGVFASLIASRVTANYGRRPSMLIGSVLFLSGSVMGGAAMNAYMLILSRILLGFGVGFTNQAVPIYLSEMAPPRYRGAITGGFDASIVLGIFVANLINYGTQKIKSGWGWRISLSSAALPAMFLFVGVIFLPDTPTSIIHRGGDIGVARHLLQRIRGTAEVDEELNDISVAAAAASKVAFSTNSFLLLLRRNYRPHLVMAIVLPMFVNITGVSAVNFYAPVMFRTIGQNESSSLMSTVITRGIAFVFTLTAALAAVDRIGRRTLYLTGGAVMAASHVALGTVLKEELRDHGTVSAGSAYAVVLIVCVFVAAFGWSWGPLTWLFTGEIFPMEIRSAGMSTMVIINFLMNFAVAQSLLAVLCGLKAGLFFLFGGGVVVMTAFVYWLMPETKGVPMEKMGSIWAEHWYWKRFVDHDMDEACVKPNPAAPHCKKQRSKSYTYTS</sequence>
<dbReference type="InterPro" id="IPR003663">
    <property type="entry name" value="Sugar/inositol_transpt"/>
</dbReference>
<dbReference type="Pfam" id="PF00083">
    <property type="entry name" value="Sugar_tr"/>
    <property type="match status" value="1"/>
</dbReference>
<evidence type="ECO:0000256" key="6">
    <source>
        <dbReference type="ARBA" id="ARBA00022847"/>
    </source>
</evidence>
<evidence type="ECO:0000256" key="1">
    <source>
        <dbReference type="ARBA" id="ARBA00004141"/>
    </source>
</evidence>